<proteinExistence type="predicted"/>
<evidence type="ECO:0000313" key="2">
    <source>
        <dbReference type="Proteomes" id="UP000302218"/>
    </source>
</evidence>
<protein>
    <submittedName>
        <fullName evidence="1">Uncharacterized protein</fullName>
    </submittedName>
</protein>
<dbReference type="Proteomes" id="UP000302218">
    <property type="component" value="Plasmid pNVE500"/>
</dbReference>
<sequence length="65" mass="7609">MGYTFRDWLSCPSCERQENARMMAHKTDFVLECYDCGQISEYTIGRDMPLQNLDIDAVAEIMHEE</sequence>
<gene>
    <name evidence="1" type="ORF">FEJ81_19515</name>
</gene>
<dbReference type="EMBL" id="CP040331">
    <property type="protein sequence ID" value="QCS44513.1"/>
    <property type="molecule type" value="Genomic_DNA"/>
</dbReference>
<organism evidence="1 2">
    <name type="scientific">Natrinema versiforme</name>
    <dbReference type="NCBI Taxonomy" id="88724"/>
    <lineage>
        <taxon>Archaea</taxon>
        <taxon>Methanobacteriati</taxon>
        <taxon>Methanobacteriota</taxon>
        <taxon>Stenosarchaea group</taxon>
        <taxon>Halobacteria</taxon>
        <taxon>Halobacteriales</taxon>
        <taxon>Natrialbaceae</taxon>
        <taxon>Natrinema</taxon>
    </lineage>
</organism>
<dbReference type="AlphaFoldDB" id="A0A4P8WPT7"/>
<reference evidence="2" key="1">
    <citation type="submission" date="2019-05" db="EMBL/GenBank/DDBJ databases">
        <title>Genome sequence and methylation pattern of the halophilic Archaeon Natrinema versiforme BOL5-4.</title>
        <authorList>
            <person name="DasSarma P."/>
            <person name="Anton B.P."/>
            <person name="DasSarma S.L."/>
            <person name="Martinez F.L."/>
            <person name="Guzman D."/>
            <person name="Roberts R.J."/>
            <person name="DasSarma S."/>
        </authorList>
    </citation>
    <scope>NUCLEOTIDE SEQUENCE [LARGE SCALE GENOMIC DNA]</scope>
    <source>
        <strain evidence="2">BOL5-4</strain>
        <plasmid evidence="2">pnve500</plasmid>
    </source>
</reference>
<keyword evidence="1" id="KW-0614">Plasmid</keyword>
<name>A0A4P8WPT7_9EURY</name>
<geneLocation type="plasmid" evidence="2">
    <name>pnve500</name>
</geneLocation>
<accession>A0A4P8WPT7</accession>
<evidence type="ECO:0000313" key="1">
    <source>
        <dbReference type="EMBL" id="QCS44513.1"/>
    </source>
</evidence>
<dbReference type="KEGG" id="nvr:FEJ81_19515"/>